<proteinExistence type="predicted"/>
<name>A0A182J859_ANOAO</name>
<sequence length="482" mass="56233">MTKGLLEWKILFNNILTSVTIKSVFCLALCASKYRHRLEEAKEYFINVFTALHKPCDVGTGANLETRLPPWFDAVKFKRGQQFYRDNRFGILQANFCSLLVLLVDPKGLRILEHTGKSSTTETAQKRYVSTFVHMNDWYECELAPGSRSWKSLSLVRRMHLSASNSASKRNLGFINQVEMALTTFGFMGFPLVRPHLLGIRYDNREDQEAFVHLWAVLGFMLGVEDQYNMCLHRLEVVEMICRVMVRYIFLPSLQLETPLFRQMMGAIVDAFADYMPFMSYESVMFLTRRLVGVPGYQYAVDMEKENICRRLLSMDELDGVLQYMETKDGYRQVIEMYRAIFSDKIRLYHVKDLYCASFSDINQNILESSESIDGTYRKLPTEEPDSELNVEEQRQNSSKKHLRELLGLKHNQELVVTRIEDDSEWSTYLNDDKLKLLSTRGQMNAKFTIQSLNRCYSTIGRFTNEWALSFILYRIKRLHGK</sequence>
<reference evidence="2" key="1">
    <citation type="submission" date="2022-08" db="UniProtKB">
        <authorList>
            <consortium name="EnsemblMetazoa"/>
        </authorList>
    </citation>
    <scope>IDENTIFICATION</scope>
    <source>
        <strain evidence="2">EBRO</strain>
    </source>
</reference>
<dbReference type="PANTHER" id="PTHR37159:SF1">
    <property type="entry name" value="GH11867P"/>
    <property type="match status" value="1"/>
</dbReference>
<protein>
    <submittedName>
        <fullName evidence="2">DUF2236 domain-containing protein</fullName>
    </submittedName>
</protein>
<dbReference type="GO" id="GO:0016491">
    <property type="term" value="F:oxidoreductase activity"/>
    <property type="evidence" value="ECO:0007669"/>
    <property type="project" value="InterPro"/>
</dbReference>
<feature type="domain" description="ER-bound oxygenase mpaB/mpaB'/Rubber oxygenase catalytic" evidence="1">
    <location>
        <begin position="84"/>
        <end position="226"/>
    </location>
</feature>
<dbReference type="InterPro" id="IPR018713">
    <property type="entry name" value="MPAB/Lcp_cat_dom"/>
</dbReference>
<evidence type="ECO:0000259" key="1">
    <source>
        <dbReference type="Pfam" id="PF09995"/>
    </source>
</evidence>
<dbReference type="STRING" id="41427.A0A182J859"/>
<organism evidence="2">
    <name type="scientific">Anopheles atroparvus</name>
    <name type="common">European mosquito</name>
    <dbReference type="NCBI Taxonomy" id="41427"/>
    <lineage>
        <taxon>Eukaryota</taxon>
        <taxon>Metazoa</taxon>
        <taxon>Ecdysozoa</taxon>
        <taxon>Arthropoda</taxon>
        <taxon>Hexapoda</taxon>
        <taxon>Insecta</taxon>
        <taxon>Pterygota</taxon>
        <taxon>Neoptera</taxon>
        <taxon>Endopterygota</taxon>
        <taxon>Diptera</taxon>
        <taxon>Nematocera</taxon>
        <taxon>Culicoidea</taxon>
        <taxon>Culicidae</taxon>
        <taxon>Anophelinae</taxon>
        <taxon>Anopheles</taxon>
    </lineage>
</organism>
<dbReference type="PANTHER" id="PTHR37159">
    <property type="entry name" value="GH11867P"/>
    <property type="match status" value="1"/>
</dbReference>
<evidence type="ECO:0000313" key="2">
    <source>
        <dbReference type="EnsemblMetazoa" id="AATE013197-PA.1"/>
    </source>
</evidence>
<dbReference type="VEuPathDB" id="VectorBase:AATE013197"/>
<dbReference type="AlphaFoldDB" id="A0A182J859"/>
<accession>A0A182J859</accession>
<dbReference type="Pfam" id="PF09995">
    <property type="entry name" value="MPAB_Lcp_cat"/>
    <property type="match status" value="1"/>
</dbReference>
<dbReference type="EnsemblMetazoa" id="AATE013197-RA">
    <property type="protein sequence ID" value="AATE013197-PA.1"/>
    <property type="gene ID" value="AATE013197"/>
</dbReference>